<comment type="catalytic activity">
    <reaction evidence="1">
        <text>2 6,7-dimethyl-8-(1-D-ribityl)lumazine + H(+) = 5-amino-6-(D-ribitylamino)uracil + riboflavin</text>
        <dbReference type="Rhea" id="RHEA:20772"/>
        <dbReference type="ChEBI" id="CHEBI:15378"/>
        <dbReference type="ChEBI" id="CHEBI:15934"/>
        <dbReference type="ChEBI" id="CHEBI:57986"/>
        <dbReference type="ChEBI" id="CHEBI:58201"/>
        <dbReference type="EC" id="2.5.1.9"/>
    </reaction>
</comment>
<evidence type="ECO:0000313" key="13">
    <source>
        <dbReference type="Proteomes" id="UP001247542"/>
    </source>
</evidence>
<feature type="repeat" description="Lumazine-binding" evidence="10">
    <location>
        <begin position="100"/>
        <end position="196"/>
    </location>
</feature>
<dbReference type="InterPro" id="IPR017938">
    <property type="entry name" value="Riboflavin_synthase-like_b-brl"/>
</dbReference>
<evidence type="ECO:0000256" key="10">
    <source>
        <dbReference type="PROSITE-ProRule" id="PRU00524"/>
    </source>
</evidence>
<evidence type="ECO:0000256" key="5">
    <source>
        <dbReference type="ARBA" id="ARBA00013950"/>
    </source>
</evidence>
<dbReference type="NCBIfam" id="NF006767">
    <property type="entry name" value="PRK09289.1"/>
    <property type="match status" value="1"/>
</dbReference>
<dbReference type="NCBIfam" id="NF009566">
    <property type="entry name" value="PRK13020.1"/>
    <property type="match status" value="1"/>
</dbReference>
<evidence type="ECO:0000256" key="4">
    <source>
        <dbReference type="ARBA" id="ARBA00012827"/>
    </source>
</evidence>
<dbReference type="InterPro" id="IPR001783">
    <property type="entry name" value="Lumazine-bd"/>
</dbReference>
<evidence type="ECO:0000259" key="11">
    <source>
        <dbReference type="PROSITE" id="PS51177"/>
    </source>
</evidence>
<sequence>MFTGLVEGKGEVVSVSASGEAQNEQMVLGIKTPFAPQLRLGDSVATAGVCLTVTEIEKDMFYAYAMPETMRLTTLGQLAAGDAVNLERAVRPSDRLGGHIVSGHVDGIGTVQKIRRGEQWKEIIIEAPKSLMRQIALKGSIAIDGVSLTVTGVGETWFSIGLIPATLQATTLGTLAEGSRVNLETDTIAKYVQRLMETK</sequence>
<keyword evidence="7 12" id="KW-0808">Transferase</keyword>
<dbReference type="CDD" id="cd00402">
    <property type="entry name" value="Riboflavin_synthase_like"/>
    <property type="match status" value="1"/>
</dbReference>
<dbReference type="PANTHER" id="PTHR21098">
    <property type="entry name" value="RIBOFLAVIN SYNTHASE ALPHA CHAIN"/>
    <property type="match status" value="1"/>
</dbReference>
<reference evidence="12 13" key="1">
    <citation type="submission" date="2023-06" db="EMBL/GenBank/DDBJ databases">
        <title>Draft genome sequence of Gleimia hominis type strain CCUG 57540T.</title>
        <authorList>
            <person name="Salva-Serra F."/>
            <person name="Cardew S."/>
            <person name="Jensie Markopoulos S."/>
            <person name="Ohlen M."/>
            <person name="Inganas E."/>
            <person name="Svensson-Stadler L."/>
            <person name="Moore E.R.B."/>
        </authorList>
    </citation>
    <scope>NUCLEOTIDE SEQUENCE [LARGE SCALE GENOMIC DNA]</scope>
    <source>
        <strain evidence="12 13">CCUG 57540</strain>
    </source>
</reference>
<dbReference type="InterPro" id="IPR026017">
    <property type="entry name" value="Lumazine-bd_dom"/>
</dbReference>
<dbReference type="Pfam" id="PF00677">
    <property type="entry name" value="Lum_binding"/>
    <property type="match status" value="2"/>
</dbReference>
<evidence type="ECO:0000256" key="3">
    <source>
        <dbReference type="ARBA" id="ARBA00004887"/>
    </source>
</evidence>
<gene>
    <name evidence="12" type="ORF">QS713_02550</name>
</gene>
<comment type="function">
    <text evidence="2">Catalyzes the dismutation of two molecules of 6,7-dimethyl-8-ribityllumazine, resulting in the formation of riboflavin and 5-amino-6-(D-ribitylamino)uracil.</text>
</comment>
<organism evidence="12 13">
    <name type="scientific">Gleimia hominis</name>
    <dbReference type="NCBI Taxonomy" id="595468"/>
    <lineage>
        <taxon>Bacteria</taxon>
        <taxon>Bacillati</taxon>
        <taxon>Actinomycetota</taxon>
        <taxon>Actinomycetes</taxon>
        <taxon>Actinomycetales</taxon>
        <taxon>Actinomycetaceae</taxon>
        <taxon>Gleimia</taxon>
    </lineage>
</organism>
<dbReference type="RefSeq" id="WP_313272194.1">
    <property type="nucleotide sequence ID" value="NZ_JASXSX010000001.1"/>
</dbReference>
<evidence type="ECO:0000256" key="1">
    <source>
        <dbReference type="ARBA" id="ARBA00000968"/>
    </source>
</evidence>
<evidence type="ECO:0000256" key="6">
    <source>
        <dbReference type="ARBA" id="ARBA00022619"/>
    </source>
</evidence>
<evidence type="ECO:0000256" key="8">
    <source>
        <dbReference type="ARBA" id="ARBA00022737"/>
    </source>
</evidence>
<dbReference type="PROSITE" id="PS51177">
    <property type="entry name" value="LUMAZINE_BIND"/>
    <property type="match status" value="2"/>
</dbReference>
<name>A0ABU3I996_9ACTO</name>
<evidence type="ECO:0000256" key="2">
    <source>
        <dbReference type="ARBA" id="ARBA00002803"/>
    </source>
</evidence>
<dbReference type="EMBL" id="JASXSX010000001">
    <property type="protein sequence ID" value="MDT3766944.1"/>
    <property type="molecule type" value="Genomic_DNA"/>
</dbReference>
<protein>
    <recommendedName>
        <fullName evidence="5 9">Riboflavin synthase</fullName>
        <ecNumber evidence="4 9">2.5.1.9</ecNumber>
    </recommendedName>
</protein>
<feature type="domain" description="Lumazine-binding" evidence="11">
    <location>
        <begin position="1"/>
        <end position="99"/>
    </location>
</feature>
<dbReference type="Gene3D" id="2.40.30.20">
    <property type="match status" value="2"/>
</dbReference>
<dbReference type="InterPro" id="IPR023366">
    <property type="entry name" value="ATP_synth_asu-like_sf"/>
</dbReference>
<dbReference type="Proteomes" id="UP001247542">
    <property type="component" value="Unassembled WGS sequence"/>
</dbReference>
<accession>A0ABU3I996</accession>
<keyword evidence="6" id="KW-0686">Riboflavin biosynthesis</keyword>
<evidence type="ECO:0000256" key="9">
    <source>
        <dbReference type="NCBIfam" id="TIGR00187"/>
    </source>
</evidence>
<keyword evidence="13" id="KW-1185">Reference proteome</keyword>
<evidence type="ECO:0000313" key="12">
    <source>
        <dbReference type="EMBL" id="MDT3766944.1"/>
    </source>
</evidence>
<keyword evidence="8" id="KW-0677">Repeat</keyword>
<dbReference type="GO" id="GO:0004746">
    <property type="term" value="F:riboflavin synthase activity"/>
    <property type="evidence" value="ECO:0007669"/>
    <property type="project" value="UniProtKB-EC"/>
</dbReference>
<feature type="domain" description="Lumazine-binding" evidence="11">
    <location>
        <begin position="100"/>
        <end position="196"/>
    </location>
</feature>
<proteinExistence type="predicted"/>
<dbReference type="EC" id="2.5.1.9" evidence="4 9"/>
<feature type="repeat" description="Lumazine-binding" evidence="10">
    <location>
        <begin position="1"/>
        <end position="99"/>
    </location>
</feature>
<dbReference type="SUPFAM" id="SSF63380">
    <property type="entry name" value="Riboflavin synthase domain-like"/>
    <property type="match status" value="2"/>
</dbReference>
<evidence type="ECO:0000256" key="7">
    <source>
        <dbReference type="ARBA" id="ARBA00022679"/>
    </source>
</evidence>
<dbReference type="PANTHER" id="PTHR21098:SF12">
    <property type="entry name" value="RIBOFLAVIN SYNTHASE"/>
    <property type="match status" value="1"/>
</dbReference>
<dbReference type="NCBIfam" id="TIGR00187">
    <property type="entry name" value="ribE"/>
    <property type="match status" value="1"/>
</dbReference>
<dbReference type="PIRSF" id="PIRSF000498">
    <property type="entry name" value="Riboflavin_syn_A"/>
    <property type="match status" value="1"/>
</dbReference>
<comment type="caution">
    <text evidence="12">The sequence shown here is derived from an EMBL/GenBank/DDBJ whole genome shotgun (WGS) entry which is preliminary data.</text>
</comment>
<comment type="pathway">
    <text evidence="3">Cofactor biosynthesis; riboflavin biosynthesis; riboflavin from 2-hydroxy-3-oxobutyl phosphate and 5-amino-6-(D-ribitylamino)uracil: step 2/2.</text>
</comment>